<dbReference type="GO" id="GO:0005737">
    <property type="term" value="C:cytoplasm"/>
    <property type="evidence" value="ECO:0007669"/>
    <property type="project" value="TreeGrafter"/>
</dbReference>
<feature type="domain" description="Ketosynthase family 3 (KS3)" evidence="5">
    <location>
        <begin position="3"/>
        <end position="431"/>
    </location>
</feature>
<accession>A0A367RLL1</accession>
<comment type="caution">
    <text evidence="6">The sequence shown here is derived from an EMBL/GenBank/DDBJ whole genome shotgun (WGS) entry which is preliminary data.</text>
</comment>
<evidence type="ECO:0000256" key="2">
    <source>
        <dbReference type="ARBA" id="ARBA00022553"/>
    </source>
</evidence>
<dbReference type="Proteomes" id="UP000252085">
    <property type="component" value="Unassembled WGS sequence"/>
</dbReference>
<organism evidence="6 7">
    <name type="scientific">Nostoc punctiforme NIES-2108</name>
    <dbReference type="NCBI Taxonomy" id="1356359"/>
    <lineage>
        <taxon>Bacteria</taxon>
        <taxon>Bacillati</taxon>
        <taxon>Cyanobacteriota</taxon>
        <taxon>Cyanophyceae</taxon>
        <taxon>Nostocales</taxon>
        <taxon>Nostocaceae</taxon>
        <taxon>Nostoc</taxon>
    </lineage>
</organism>
<reference evidence="6 7" key="1">
    <citation type="submission" date="2016-04" db="EMBL/GenBank/DDBJ databases">
        <authorList>
            <person name="Evans L.H."/>
            <person name="Alamgir A."/>
            <person name="Owens N."/>
            <person name="Weber N.D."/>
            <person name="Virtaneva K."/>
            <person name="Barbian K."/>
            <person name="Babar A."/>
            <person name="Rosenke K."/>
        </authorList>
    </citation>
    <scope>NUCLEOTIDE SEQUENCE [LARGE SCALE GENOMIC DNA]</scope>
    <source>
        <strain evidence="6">NIES-2108</strain>
    </source>
</reference>
<dbReference type="PROSITE" id="PS52004">
    <property type="entry name" value="KS3_2"/>
    <property type="match status" value="1"/>
</dbReference>
<dbReference type="GO" id="GO:0006633">
    <property type="term" value="P:fatty acid biosynthetic process"/>
    <property type="evidence" value="ECO:0007669"/>
    <property type="project" value="InterPro"/>
</dbReference>
<dbReference type="Gene3D" id="3.40.47.10">
    <property type="match status" value="1"/>
</dbReference>
<dbReference type="GO" id="GO:0071770">
    <property type="term" value="P:DIM/DIP cell wall layer assembly"/>
    <property type="evidence" value="ECO:0007669"/>
    <property type="project" value="TreeGrafter"/>
</dbReference>
<gene>
    <name evidence="6" type="ORF">A6769_11070</name>
</gene>
<evidence type="ECO:0000313" key="6">
    <source>
        <dbReference type="EMBL" id="RCJ37448.1"/>
    </source>
</evidence>
<dbReference type="Pfam" id="PF00109">
    <property type="entry name" value="ketoacyl-synt"/>
    <property type="match status" value="1"/>
</dbReference>
<dbReference type="InterPro" id="IPR018201">
    <property type="entry name" value="Ketoacyl_synth_AS"/>
</dbReference>
<dbReference type="SUPFAM" id="SSF53901">
    <property type="entry name" value="Thiolase-like"/>
    <property type="match status" value="1"/>
</dbReference>
<dbReference type="GO" id="GO:0005886">
    <property type="term" value="C:plasma membrane"/>
    <property type="evidence" value="ECO:0007669"/>
    <property type="project" value="TreeGrafter"/>
</dbReference>
<keyword evidence="1" id="KW-0596">Phosphopantetheine</keyword>
<dbReference type="PROSITE" id="PS00606">
    <property type="entry name" value="KS3_1"/>
    <property type="match status" value="1"/>
</dbReference>
<feature type="domain" description="Carrier" evidence="4">
    <location>
        <begin position="631"/>
        <end position="708"/>
    </location>
</feature>
<dbReference type="PANTHER" id="PTHR43775">
    <property type="entry name" value="FATTY ACID SYNTHASE"/>
    <property type="match status" value="1"/>
</dbReference>
<dbReference type="Gene3D" id="3.30.70.3290">
    <property type="match status" value="1"/>
</dbReference>
<dbReference type="SMART" id="SM00825">
    <property type="entry name" value="PKS_KS"/>
    <property type="match status" value="1"/>
</dbReference>
<dbReference type="InterPro" id="IPR016039">
    <property type="entry name" value="Thiolase-like"/>
</dbReference>
<dbReference type="Pfam" id="PF16197">
    <property type="entry name" value="KAsynt_C_assoc"/>
    <property type="match status" value="1"/>
</dbReference>
<name>A0A367RLL1_NOSPU</name>
<keyword evidence="3" id="KW-0808">Transferase</keyword>
<dbReference type="InterPro" id="IPR020841">
    <property type="entry name" value="PKS_Beta-ketoAc_synthase_dom"/>
</dbReference>
<dbReference type="InterPro" id="IPR020806">
    <property type="entry name" value="PKS_PP-bd"/>
</dbReference>
<dbReference type="AlphaFoldDB" id="A0A367RLL1"/>
<dbReference type="Pfam" id="PF00550">
    <property type="entry name" value="PP-binding"/>
    <property type="match status" value="1"/>
</dbReference>
<proteinExistence type="predicted"/>
<dbReference type="FunFam" id="3.40.47.10:FF:000019">
    <property type="entry name" value="Polyketide synthase type I"/>
    <property type="match status" value="1"/>
</dbReference>
<dbReference type="InterPro" id="IPR009081">
    <property type="entry name" value="PP-bd_ACP"/>
</dbReference>
<dbReference type="Gene3D" id="1.10.1200.10">
    <property type="entry name" value="ACP-like"/>
    <property type="match status" value="1"/>
</dbReference>
<dbReference type="InterPro" id="IPR036736">
    <property type="entry name" value="ACP-like_sf"/>
</dbReference>
<keyword evidence="2" id="KW-0597">Phosphoprotein</keyword>
<dbReference type="PANTHER" id="PTHR43775:SF37">
    <property type="entry name" value="SI:DKEY-61P9.11"/>
    <property type="match status" value="1"/>
</dbReference>
<dbReference type="InterPro" id="IPR014030">
    <property type="entry name" value="Ketoacyl_synth_N"/>
</dbReference>
<dbReference type="InterPro" id="IPR014031">
    <property type="entry name" value="Ketoacyl_synth_C"/>
</dbReference>
<dbReference type="EMBL" id="LXQE01000136">
    <property type="protein sequence ID" value="RCJ37448.1"/>
    <property type="molecule type" value="Genomic_DNA"/>
</dbReference>
<evidence type="ECO:0000256" key="1">
    <source>
        <dbReference type="ARBA" id="ARBA00022450"/>
    </source>
</evidence>
<protein>
    <submittedName>
        <fullName evidence="6">Uncharacterized protein</fullName>
    </submittedName>
</protein>
<dbReference type="SMART" id="SM00823">
    <property type="entry name" value="PKS_PP"/>
    <property type="match status" value="1"/>
</dbReference>
<evidence type="ECO:0000259" key="4">
    <source>
        <dbReference type="PROSITE" id="PS50075"/>
    </source>
</evidence>
<dbReference type="CDD" id="cd00833">
    <property type="entry name" value="PKS"/>
    <property type="match status" value="1"/>
</dbReference>
<evidence type="ECO:0000259" key="5">
    <source>
        <dbReference type="PROSITE" id="PS52004"/>
    </source>
</evidence>
<evidence type="ECO:0000256" key="3">
    <source>
        <dbReference type="ARBA" id="ARBA00022679"/>
    </source>
</evidence>
<dbReference type="InterPro" id="IPR050091">
    <property type="entry name" value="PKS_NRPS_Biosynth_Enz"/>
</dbReference>
<dbReference type="GO" id="GO:0004312">
    <property type="term" value="F:fatty acid synthase activity"/>
    <property type="evidence" value="ECO:0007669"/>
    <property type="project" value="TreeGrafter"/>
</dbReference>
<dbReference type="PROSITE" id="PS50075">
    <property type="entry name" value="CARRIER"/>
    <property type="match status" value="1"/>
</dbReference>
<evidence type="ECO:0000313" key="7">
    <source>
        <dbReference type="Proteomes" id="UP000252085"/>
    </source>
</evidence>
<dbReference type="GO" id="GO:0031177">
    <property type="term" value="F:phosphopantetheine binding"/>
    <property type="evidence" value="ECO:0007669"/>
    <property type="project" value="InterPro"/>
</dbReference>
<sequence length="731" mass="79889">MIPEPIAIVGIGCRFPGGVHSPVSFWNLLQNGRDAITEIPSDRWNVNKFYHPDPVEPGKMYSRWGGFLDRIDQFDAKFFGISSAEAARIDPQQRLLLETAWESLEDAGLVPEHLAGSDTGVFIGVLNRDYSYIQMDERNRDAINAHTIVSSNLNLVPNRISYCFDFTGPSLPIDAGCASSLVAVHFACSSLWNGECSLALAGGVNVIFKPEVSIAMSKAFLLSADGRCKSFDAAADGFVRAEGVGVVVLKPLSHAIADGDAIYATIRSSAVSQNGRGSSFTAPEALAQQAVMQKAYQRTGILPQQVQYVETQGSGSPMGDEIEAKAIGAVIGSDRSLGNECAIGSVKTNIGHMEAAAGIGGLIKAALAVSHRQIPPNLHFQTPNPKIPWEELRLRVPQFLEPLINKDNQPPIVSVNGFGLGGTNVHVILQGVESLPIDTAIANQPQIFLTSARSPEALKAFAKAYIEFFTAQDNAAISLADICYTTSLRRSHHSYRLAMVVDSKKQLVEHLVAFLAQESRPSMFSGYIEQHKNSRVEENPGTECAQMLNSLAERYTLEDSIDWNAIYPHGGCFVRLPSYPWQRQRYWQESEASRQDRLGESNNVEASSVVGSKIAEQIDIVEQWSVAVNSQRTDLLSTYIQAQIIQALECEPVQLDVQKPLNSMGIDSLMAVSLRNHIVTNLKIELPIEQFIASPSIAELAQACHEQLILKNLIPTIQIANVVEEIEELTL</sequence>
<dbReference type="GO" id="GO:0004315">
    <property type="term" value="F:3-oxoacyl-[acyl-carrier-protein] synthase activity"/>
    <property type="evidence" value="ECO:0007669"/>
    <property type="project" value="InterPro"/>
</dbReference>
<dbReference type="InterPro" id="IPR032821">
    <property type="entry name" value="PKS_assoc"/>
</dbReference>
<dbReference type="SUPFAM" id="SSF47336">
    <property type="entry name" value="ACP-like"/>
    <property type="match status" value="1"/>
</dbReference>
<dbReference type="Pfam" id="PF02801">
    <property type="entry name" value="Ketoacyl-synt_C"/>
    <property type="match status" value="1"/>
</dbReference>